<organism evidence="1 2">
    <name type="scientific">Solanum commersonii</name>
    <name type="common">Commerson's wild potato</name>
    <name type="synonym">Commerson's nightshade</name>
    <dbReference type="NCBI Taxonomy" id="4109"/>
    <lineage>
        <taxon>Eukaryota</taxon>
        <taxon>Viridiplantae</taxon>
        <taxon>Streptophyta</taxon>
        <taxon>Embryophyta</taxon>
        <taxon>Tracheophyta</taxon>
        <taxon>Spermatophyta</taxon>
        <taxon>Magnoliopsida</taxon>
        <taxon>eudicotyledons</taxon>
        <taxon>Gunneridae</taxon>
        <taxon>Pentapetalae</taxon>
        <taxon>asterids</taxon>
        <taxon>lamiids</taxon>
        <taxon>Solanales</taxon>
        <taxon>Solanaceae</taxon>
        <taxon>Solanoideae</taxon>
        <taxon>Solaneae</taxon>
        <taxon>Solanum</taxon>
    </lineage>
</organism>
<reference evidence="1 2" key="1">
    <citation type="submission" date="2020-09" db="EMBL/GenBank/DDBJ databases">
        <title>De no assembly of potato wild relative species, Solanum commersonii.</title>
        <authorList>
            <person name="Cho K."/>
        </authorList>
    </citation>
    <scope>NUCLEOTIDE SEQUENCE [LARGE SCALE GENOMIC DNA]</scope>
    <source>
        <strain evidence="1">LZ3.2</strain>
        <tissue evidence="1">Leaf</tissue>
    </source>
</reference>
<name>A0A9J6B577_SOLCO</name>
<dbReference type="EMBL" id="JACXVP010000001">
    <property type="protein sequence ID" value="KAG5631567.1"/>
    <property type="molecule type" value="Genomic_DNA"/>
</dbReference>
<feature type="non-terminal residue" evidence="1">
    <location>
        <position position="1"/>
    </location>
</feature>
<dbReference type="AlphaFoldDB" id="A0A9J6B577"/>
<sequence length="124" mass="13761">CVTESPTTSPNVPVCLAVKKKVKSVRKGSSRQIAKQFREALPYRPMIQNSKMLKEKAKRLNPSPSPIHLARESEWAKAEVVLKEATRCSTEIELIRGTASTGDSTLTYLVGLYYYFTIVDTGIG</sequence>
<keyword evidence="2" id="KW-1185">Reference proteome</keyword>
<dbReference type="Proteomes" id="UP000824120">
    <property type="component" value="Chromosome 1"/>
</dbReference>
<evidence type="ECO:0000313" key="2">
    <source>
        <dbReference type="Proteomes" id="UP000824120"/>
    </source>
</evidence>
<gene>
    <name evidence="1" type="ORF">H5410_003284</name>
</gene>
<feature type="non-terminal residue" evidence="1">
    <location>
        <position position="124"/>
    </location>
</feature>
<evidence type="ECO:0000313" key="1">
    <source>
        <dbReference type="EMBL" id="KAG5631567.1"/>
    </source>
</evidence>
<accession>A0A9J6B577</accession>
<comment type="caution">
    <text evidence="1">The sequence shown here is derived from an EMBL/GenBank/DDBJ whole genome shotgun (WGS) entry which is preliminary data.</text>
</comment>
<proteinExistence type="predicted"/>
<protein>
    <submittedName>
        <fullName evidence="1">Uncharacterized protein</fullName>
    </submittedName>
</protein>